<dbReference type="RefSeq" id="WP_313978587.1">
    <property type="nucleotide sequence ID" value="NZ_JASJOS010000005.1"/>
</dbReference>
<dbReference type="SUPFAM" id="SSF56925">
    <property type="entry name" value="OMPA-like"/>
    <property type="match status" value="1"/>
</dbReference>
<feature type="domain" description="DUF6089" evidence="3">
    <location>
        <begin position="49"/>
        <end position="222"/>
    </location>
</feature>
<dbReference type="EMBL" id="JASJOS010000005">
    <property type="protein sequence ID" value="MDJ1481167.1"/>
    <property type="molecule type" value="Genomic_DNA"/>
</dbReference>
<reference evidence="4" key="1">
    <citation type="submission" date="2023-05" db="EMBL/GenBank/DDBJ databases">
        <authorList>
            <person name="Zhang X."/>
        </authorList>
    </citation>
    <scope>NUCLEOTIDE SEQUENCE</scope>
    <source>
        <strain evidence="4">YF14B1</strain>
    </source>
</reference>
<evidence type="ECO:0000256" key="2">
    <source>
        <dbReference type="SAM" id="SignalP"/>
    </source>
</evidence>
<evidence type="ECO:0000313" key="5">
    <source>
        <dbReference type="Proteomes" id="UP001241110"/>
    </source>
</evidence>
<evidence type="ECO:0000313" key="4">
    <source>
        <dbReference type="EMBL" id="MDJ1481167.1"/>
    </source>
</evidence>
<name>A0AAE3QKR4_9BACT</name>
<dbReference type="AlphaFoldDB" id="A0AAE3QKR4"/>
<evidence type="ECO:0000256" key="1">
    <source>
        <dbReference type="SAM" id="MobiDB-lite"/>
    </source>
</evidence>
<dbReference type="Gene3D" id="2.40.160.20">
    <property type="match status" value="1"/>
</dbReference>
<dbReference type="Proteomes" id="UP001241110">
    <property type="component" value="Unassembled WGS sequence"/>
</dbReference>
<feature type="chain" id="PRO_5042092538" evidence="2">
    <location>
        <begin position="27"/>
        <end position="317"/>
    </location>
</feature>
<feature type="signal peptide" evidence="2">
    <location>
        <begin position="1"/>
        <end position="26"/>
    </location>
</feature>
<sequence>MRKDILHFTCGFVLLAFFLATSVAEAQRSRQRGPLRNSRLYSGLSNYGVMKLSVGVGSATYFGDLCETGDCISVRPYFNLGFDYRFGGRVRARMEGAYFRLASTDAGGKNAVRNLSFRSGNIEVAATGIFEFYSYNKFFNQRPLFSPYLFAGIGVSYFTPRTKYQGSWYTLPRYDTEGVDYSQFTPVIPFGFGVQIALANEWDLSIEVGYRKIFTDYLDDVSTVYQNNATMDPIAAALADRTKELGGLAPTYDSNDKIHWNEGHKRGNPDRKDSYIIVAAKLEYTINPLVKTRRSNVKFRRPKFSGGTGGSRQKRRR</sequence>
<accession>A0AAE3QKR4</accession>
<keyword evidence="2" id="KW-0732">Signal</keyword>
<organism evidence="4 5">
    <name type="scientific">Xanthocytophaga flava</name>
    <dbReference type="NCBI Taxonomy" id="3048013"/>
    <lineage>
        <taxon>Bacteria</taxon>
        <taxon>Pseudomonadati</taxon>
        <taxon>Bacteroidota</taxon>
        <taxon>Cytophagia</taxon>
        <taxon>Cytophagales</taxon>
        <taxon>Rhodocytophagaceae</taxon>
        <taxon>Xanthocytophaga</taxon>
    </lineage>
</organism>
<evidence type="ECO:0000259" key="3">
    <source>
        <dbReference type="Pfam" id="PF19573"/>
    </source>
</evidence>
<protein>
    <submittedName>
        <fullName evidence="4">DUF6089 family protein</fullName>
    </submittedName>
</protein>
<feature type="region of interest" description="Disordered" evidence="1">
    <location>
        <begin position="297"/>
        <end position="317"/>
    </location>
</feature>
<gene>
    <name evidence="4" type="ORF">QNI16_11780</name>
</gene>
<dbReference type="InterPro" id="IPR045743">
    <property type="entry name" value="DUF6089"/>
</dbReference>
<dbReference type="InterPro" id="IPR011250">
    <property type="entry name" value="OMP/PagP_B-barrel"/>
</dbReference>
<dbReference type="Pfam" id="PF19573">
    <property type="entry name" value="DUF6089"/>
    <property type="match status" value="1"/>
</dbReference>
<proteinExistence type="predicted"/>
<comment type="caution">
    <text evidence="4">The sequence shown here is derived from an EMBL/GenBank/DDBJ whole genome shotgun (WGS) entry which is preliminary data.</text>
</comment>